<organism evidence="10 11">
    <name type="scientific">Dermatophagoides pteronyssinus</name>
    <name type="common">European house dust mite</name>
    <dbReference type="NCBI Taxonomy" id="6956"/>
    <lineage>
        <taxon>Eukaryota</taxon>
        <taxon>Metazoa</taxon>
        <taxon>Ecdysozoa</taxon>
        <taxon>Arthropoda</taxon>
        <taxon>Chelicerata</taxon>
        <taxon>Arachnida</taxon>
        <taxon>Acari</taxon>
        <taxon>Acariformes</taxon>
        <taxon>Sarcoptiformes</taxon>
        <taxon>Astigmata</taxon>
        <taxon>Psoroptidia</taxon>
        <taxon>Analgoidea</taxon>
        <taxon>Pyroglyphidae</taxon>
        <taxon>Dermatophagoidinae</taxon>
        <taxon>Dermatophagoides</taxon>
    </lineage>
</organism>
<dbReference type="GO" id="GO:0061630">
    <property type="term" value="F:ubiquitin protein ligase activity"/>
    <property type="evidence" value="ECO:0007669"/>
    <property type="project" value="UniProtKB-EC"/>
</dbReference>
<evidence type="ECO:0000259" key="9">
    <source>
        <dbReference type="PROSITE" id="PS50237"/>
    </source>
</evidence>
<keyword evidence="8" id="KW-1133">Transmembrane helix</keyword>
<dbReference type="AlphaFoldDB" id="A0A6P6YC70"/>
<dbReference type="InterPro" id="IPR014756">
    <property type="entry name" value="Ig_E-set"/>
</dbReference>
<gene>
    <name evidence="11" type="primary">LOC113796466</name>
</gene>
<proteinExistence type="predicted"/>
<dbReference type="OrthoDB" id="6057829at2759"/>
<dbReference type="InterPro" id="IPR050409">
    <property type="entry name" value="E3_ubiq-protein_ligase"/>
</dbReference>
<feature type="active site" description="Glycyl thioester intermediate" evidence="7">
    <location>
        <position position="808"/>
    </location>
</feature>
<dbReference type="OMA" id="GHLCKDA"/>
<dbReference type="KEGG" id="dpte:113796466"/>
<dbReference type="InParanoid" id="A0A6P6YC70"/>
<dbReference type="Pfam" id="PF25916">
    <property type="entry name" value="AREL1_PH-like"/>
    <property type="match status" value="2"/>
</dbReference>
<dbReference type="GO" id="GO:0000209">
    <property type="term" value="P:protein polyubiquitination"/>
    <property type="evidence" value="ECO:0007669"/>
    <property type="project" value="TreeGrafter"/>
</dbReference>
<dbReference type="Gene3D" id="3.30.2410.10">
    <property type="entry name" value="Hect, E3 ligase catalytic domain"/>
    <property type="match status" value="1"/>
</dbReference>
<dbReference type="GO" id="GO:0006511">
    <property type="term" value="P:ubiquitin-dependent protein catabolic process"/>
    <property type="evidence" value="ECO:0007669"/>
    <property type="project" value="TreeGrafter"/>
</dbReference>
<keyword evidence="8" id="KW-0472">Membrane</keyword>
<dbReference type="RefSeq" id="XP_027202546.1">
    <property type="nucleotide sequence ID" value="XM_027346745.1"/>
</dbReference>
<dbReference type="GO" id="GO:0005829">
    <property type="term" value="C:cytosol"/>
    <property type="evidence" value="ECO:0007669"/>
    <property type="project" value="TreeGrafter"/>
</dbReference>
<dbReference type="PROSITE" id="PS50237">
    <property type="entry name" value="HECT"/>
    <property type="match status" value="1"/>
</dbReference>
<keyword evidence="10" id="KW-1185">Reference proteome</keyword>
<feature type="domain" description="HECT" evidence="9">
    <location>
        <begin position="494"/>
        <end position="841"/>
    </location>
</feature>
<evidence type="ECO:0000313" key="11">
    <source>
        <dbReference type="RefSeq" id="XP_027202546.1"/>
    </source>
</evidence>
<dbReference type="Proteomes" id="UP000515146">
    <property type="component" value="Unplaced"/>
</dbReference>
<sequence length="841" mass="96748">MFIDLSVFLFGSVSFIVIPWIIWKMISNIQFSHKEGKSGFLTFITGSYLAPQNCKVIFDWQSPTTVSNLATFIIKFYQRNHKPYPITADDRLSVHITNGLQVVPCSIEFGDLNPSLANIARVSFSPKKSGNYTINILVGNTFTHLRGSPFTDIYFEPLTPSPHETLFVNHCSTVVCIAKNLHALIIETRDRFGNLCLLDSELNKNFDESQDFQVTFTEISTEQQIDTCYYWKREICDNSRIVLIIAFELSGVYHALVSYKGTLLKNGDFNIVCLTENESEIVKKCTLHSKSCYFNARLLPPRSQQQQQQQSSKDSTNEIKLKNVVCFISPKQLKIEKYFLKIIPKRLSTFRLLPSTKFYFKRNNHLHNNSDLFPLSTSSSSTNLSSYNDDDLPNQSTTFKQWEPYINPEEFIMIDDGAQTPIELITPQRNIIVAIFTYFLLNRIGGSESFRDKQDFFYSEVRRHHQKTNYLPGRIHLKISRENLLDSSMKAVRSSNDWLKKFKIEFIGEIGIDWGGLRREWYTLLCKTLFDPKPSMSIDNDDTPLFIRFKQDKQGLIHLNPHCKRFAAYEFAGRLIGKCLLDSSFCPNEKCLINARFCRSFLAQWIGLRVNYRYFEQDDPDLYISKIKFILENNCSSSSLDLSFCDEEYDLNGKLIRIVDLIPNGSNIRVTEANKIRYLDALAQYRLSIKCKEQMSAFLKGLNDLIPDNLLSIFDENEIELLVCGATTYSLSDLRLNHVVTGAIYDFQKIIDWFWRSLANFSDEEFGRLLQFTTGCSILPPGGFSELNPRFQITSSLTYGTLPTAHTCFNQICLPDYDTFDDFDRSLRIAITEGSEGFGLV</sequence>
<dbReference type="CDD" id="cd00078">
    <property type="entry name" value="HECTc"/>
    <property type="match status" value="1"/>
</dbReference>
<evidence type="ECO:0000256" key="4">
    <source>
        <dbReference type="ARBA" id="ARBA00022679"/>
    </source>
</evidence>
<dbReference type="InterPro" id="IPR058738">
    <property type="entry name" value="PH-like_AREL1"/>
</dbReference>
<dbReference type="SUPFAM" id="SSF56204">
    <property type="entry name" value="Hect, E3 ligase catalytic domain"/>
    <property type="match status" value="1"/>
</dbReference>
<comment type="catalytic activity">
    <reaction evidence="1">
        <text>S-ubiquitinyl-[E2 ubiquitin-conjugating enzyme]-L-cysteine + [acceptor protein]-L-lysine = [E2 ubiquitin-conjugating enzyme]-L-cysteine + N(6)-ubiquitinyl-[acceptor protein]-L-lysine.</text>
        <dbReference type="EC" id="2.3.2.26"/>
    </reaction>
</comment>
<dbReference type="PANTHER" id="PTHR11254">
    <property type="entry name" value="HECT DOMAIN UBIQUITIN-PROTEIN LIGASE"/>
    <property type="match status" value="1"/>
</dbReference>
<keyword evidence="8" id="KW-0812">Transmembrane</keyword>
<evidence type="ECO:0000256" key="3">
    <source>
        <dbReference type="ARBA" id="ARBA00012485"/>
    </source>
</evidence>
<dbReference type="Gene3D" id="3.30.2160.10">
    <property type="entry name" value="Hect, E3 ligase catalytic domain"/>
    <property type="match status" value="1"/>
</dbReference>
<evidence type="ECO:0000256" key="2">
    <source>
        <dbReference type="ARBA" id="ARBA00004906"/>
    </source>
</evidence>
<dbReference type="EC" id="2.3.2.26" evidence="3"/>
<dbReference type="Gene3D" id="2.60.40.10">
    <property type="entry name" value="Immunoglobulins"/>
    <property type="match status" value="1"/>
</dbReference>
<feature type="transmembrane region" description="Helical" evidence="8">
    <location>
        <begin position="7"/>
        <end position="26"/>
    </location>
</feature>
<dbReference type="InterPro" id="IPR013783">
    <property type="entry name" value="Ig-like_fold"/>
</dbReference>
<reference evidence="11" key="1">
    <citation type="submission" date="2025-08" db="UniProtKB">
        <authorList>
            <consortium name="RefSeq"/>
        </authorList>
    </citation>
    <scope>IDENTIFICATION</scope>
    <source>
        <strain evidence="11">Airmid</strain>
    </source>
</reference>
<keyword evidence="4" id="KW-0808">Transferase</keyword>
<dbReference type="FunFam" id="3.30.2160.10:FF:000008">
    <property type="entry name" value="Apoptosis-resistant E3 ubiquitin protein ligase 1"/>
    <property type="match status" value="1"/>
</dbReference>
<dbReference type="PROSITE" id="PS50194">
    <property type="entry name" value="FILAMIN_REPEAT"/>
    <property type="match status" value="1"/>
</dbReference>
<dbReference type="SUPFAM" id="SSF81296">
    <property type="entry name" value="E set domains"/>
    <property type="match status" value="1"/>
</dbReference>
<evidence type="ECO:0000256" key="6">
    <source>
        <dbReference type="PROSITE-ProRule" id="PRU00087"/>
    </source>
</evidence>
<evidence type="ECO:0000313" key="10">
    <source>
        <dbReference type="Proteomes" id="UP000515146"/>
    </source>
</evidence>
<evidence type="ECO:0000256" key="7">
    <source>
        <dbReference type="PROSITE-ProRule" id="PRU00104"/>
    </source>
</evidence>
<dbReference type="GO" id="GO:0009966">
    <property type="term" value="P:regulation of signal transduction"/>
    <property type="evidence" value="ECO:0007669"/>
    <property type="project" value="UniProtKB-ARBA"/>
</dbReference>
<dbReference type="SMART" id="SM00119">
    <property type="entry name" value="HECTc"/>
    <property type="match status" value="1"/>
</dbReference>
<dbReference type="Gene3D" id="3.90.1750.10">
    <property type="entry name" value="Hect, E3 ligase catalytic domains"/>
    <property type="match status" value="1"/>
</dbReference>
<dbReference type="PANTHER" id="PTHR11254:SF340">
    <property type="entry name" value="APOPTOSIS-RESISTANT E3 UBIQUITIN PROTEIN LIGASE 1"/>
    <property type="match status" value="1"/>
</dbReference>
<evidence type="ECO:0000256" key="8">
    <source>
        <dbReference type="SAM" id="Phobius"/>
    </source>
</evidence>
<comment type="pathway">
    <text evidence="2">Protein modification; protein ubiquitination.</text>
</comment>
<dbReference type="InterPro" id="IPR035983">
    <property type="entry name" value="Hect_E3_ubiquitin_ligase"/>
</dbReference>
<dbReference type="GO" id="GO:0043066">
    <property type="term" value="P:negative regulation of apoptotic process"/>
    <property type="evidence" value="ECO:0007669"/>
    <property type="project" value="TreeGrafter"/>
</dbReference>
<dbReference type="FunCoup" id="A0A6P6YC70">
    <property type="interactions" value="960"/>
</dbReference>
<accession>A0A6P6YC70</accession>
<dbReference type="InterPro" id="IPR000569">
    <property type="entry name" value="HECT_dom"/>
</dbReference>
<dbReference type="InterPro" id="IPR017868">
    <property type="entry name" value="Filamin/ABP280_repeat-like"/>
</dbReference>
<keyword evidence="5 7" id="KW-0833">Ubl conjugation pathway</keyword>
<evidence type="ECO:0000256" key="5">
    <source>
        <dbReference type="ARBA" id="ARBA00022786"/>
    </source>
</evidence>
<name>A0A6P6YC70_DERPT</name>
<dbReference type="Pfam" id="PF00632">
    <property type="entry name" value="HECT"/>
    <property type="match status" value="1"/>
</dbReference>
<evidence type="ECO:0000256" key="1">
    <source>
        <dbReference type="ARBA" id="ARBA00000885"/>
    </source>
</evidence>
<protein>
    <recommendedName>
        <fullName evidence="3">HECT-type E3 ubiquitin transferase</fullName>
        <ecNumber evidence="3">2.3.2.26</ecNumber>
    </recommendedName>
</protein>
<feature type="repeat" description="Filamin" evidence="6">
    <location>
        <begin position="122"/>
        <end position="154"/>
    </location>
</feature>